<gene>
    <name evidence="4" type="ORF">SAMN04487991_3225</name>
</gene>
<dbReference type="RefSeq" id="WP_245781236.1">
    <property type="nucleotide sequence ID" value="NZ_FORH01000007.1"/>
</dbReference>
<keyword evidence="5" id="KW-1185">Reference proteome</keyword>
<dbReference type="InterPro" id="IPR038404">
    <property type="entry name" value="TRAP_DctP_sf"/>
</dbReference>
<dbReference type="Gene3D" id="3.40.190.170">
    <property type="entry name" value="Bacterial extracellular solute-binding protein, family 7"/>
    <property type="match status" value="1"/>
</dbReference>
<comment type="subcellular location">
    <subcellularLocation>
        <location evidence="1">Periplasm</location>
    </subcellularLocation>
</comment>
<dbReference type="InterPro" id="IPR006311">
    <property type="entry name" value="TAT_signal"/>
</dbReference>
<dbReference type="InterPro" id="IPR018389">
    <property type="entry name" value="DctP_fam"/>
</dbReference>
<protein>
    <submittedName>
        <fullName evidence="4">TRAP-type C4-dicarboxylate transport system, substrate-binding protein</fullName>
    </submittedName>
</protein>
<name>A0A1I3V8V5_9RHOB</name>
<accession>A0A1I3V8V5</accession>
<dbReference type="CDD" id="cd13665">
    <property type="entry name" value="PBP2_TRAP_Dctp3_4"/>
    <property type="match status" value="1"/>
</dbReference>
<reference evidence="5" key="1">
    <citation type="submission" date="2016-10" db="EMBL/GenBank/DDBJ databases">
        <authorList>
            <person name="Varghese N."/>
            <person name="Submissions S."/>
        </authorList>
    </citation>
    <scope>NUCLEOTIDE SEQUENCE [LARGE SCALE GENOMIC DNA]</scope>
    <source>
        <strain evidence="5">DSM 26471</strain>
    </source>
</reference>
<proteinExistence type="predicted"/>
<dbReference type="Pfam" id="PF03480">
    <property type="entry name" value="DctP"/>
    <property type="match status" value="1"/>
</dbReference>
<keyword evidence="2" id="KW-0732">Signal</keyword>
<dbReference type="PANTHER" id="PTHR33376">
    <property type="match status" value="1"/>
</dbReference>
<evidence type="ECO:0000256" key="3">
    <source>
        <dbReference type="ARBA" id="ARBA00022764"/>
    </source>
</evidence>
<evidence type="ECO:0000256" key="2">
    <source>
        <dbReference type="ARBA" id="ARBA00022729"/>
    </source>
</evidence>
<dbReference type="GO" id="GO:0042597">
    <property type="term" value="C:periplasmic space"/>
    <property type="evidence" value="ECO:0007669"/>
    <property type="project" value="UniProtKB-SubCell"/>
</dbReference>
<dbReference type="EMBL" id="FORH01000007">
    <property type="protein sequence ID" value="SFJ90657.1"/>
    <property type="molecule type" value="Genomic_DNA"/>
</dbReference>
<organism evidence="4 5">
    <name type="scientific">Celeribacter neptunius</name>
    <dbReference type="NCBI Taxonomy" id="588602"/>
    <lineage>
        <taxon>Bacteria</taxon>
        <taxon>Pseudomonadati</taxon>
        <taxon>Pseudomonadota</taxon>
        <taxon>Alphaproteobacteria</taxon>
        <taxon>Rhodobacterales</taxon>
        <taxon>Roseobacteraceae</taxon>
        <taxon>Celeribacter</taxon>
    </lineage>
</organism>
<dbReference type="NCBIfam" id="NF037995">
    <property type="entry name" value="TRAP_S1"/>
    <property type="match status" value="1"/>
</dbReference>
<dbReference type="STRING" id="588602.SAMN04487991_3225"/>
<dbReference type="PANTHER" id="PTHR33376:SF15">
    <property type="entry name" value="BLL6794 PROTEIN"/>
    <property type="match status" value="1"/>
</dbReference>
<evidence type="ECO:0000313" key="4">
    <source>
        <dbReference type="EMBL" id="SFJ90657.1"/>
    </source>
</evidence>
<keyword evidence="3" id="KW-0574">Periplasm</keyword>
<sequence length="359" mass="38923">MTNSMKPGPVKPGMTRRTVLAGMGAALATPAFLTRANAAEVTLRLHSMLPAPAPMNTQFFEPWIEEIRTASEGAINIELYPSMQLGGKPGQLPDQVRQGICDISWTLPVYSPDRFPVAETLALPFMVTNAEKTSIVMHKLMDEFGQGEYPGTKTLAFHTHDGGKFHTREGLIQTAADLKGQKLRAPNQAVGKMLDMMGVETVFFPVTEMVVGLSNGVIDGCCLPYEVVPAFKLQELTKFTSAPAPAARGLYANTFSLIMNQRAYDGLSDDLRKVIDDASGMALSQRIGRQFDAFEQKGKEAVIAQGNTIGEISAEEVASWRAMAEPVYAEWTQKLNDRGLDGAAILARANALLDAGQQT</sequence>
<dbReference type="Proteomes" id="UP000199630">
    <property type="component" value="Unassembled WGS sequence"/>
</dbReference>
<dbReference type="GO" id="GO:0055085">
    <property type="term" value="P:transmembrane transport"/>
    <property type="evidence" value="ECO:0007669"/>
    <property type="project" value="InterPro"/>
</dbReference>
<evidence type="ECO:0000313" key="5">
    <source>
        <dbReference type="Proteomes" id="UP000199630"/>
    </source>
</evidence>
<evidence type="ECO:0000256" key="1">
    <source>
        <dbReference type="ARBA" id="ARBA00004418"/>
    </source>
</evidence>
<dbReference type="AlphaFoldDB" id="A0A1I3V8V5"/>
<dbReference type="PROSITE" id="PS51318">
    <property type="entry name" value="TAT"/>
    <property type="match status" value="1"/>
</dbReference>